<keyword evidence="2" id="KW-1185">Reference proteome</keyword>
<sequence length="130" mass="14961">MLHVYQRIREIGNRYGFSADDEVQMQPNNIKQPSSTSAEQNESHEICEIHEIKSSFKELHIPNSKSLSADYISTLYAIENQFCLSELKTGPDFPLQSVKIPTKEDRMDQHYQCGSVPPRTEEWSHIYGVS</sequence>
<dbReference type="Proteomes" id="UP000283530">
    <property type="component" value="Unassembled WGS sequence"/>
</dbReference>
<reference evidence="1 2" key="1">
    <citation type="journal article" date="2019" name="Nat. Plants">
        <title>Stout camphor tree genome fills gaps in understanding of flowering plant genome evolution.</title>
        <authorList>
            <person name="Chaw S.M."/>
            <person name="Liu Y.C."/>
            <person name="Wu Y.W."/>
            <person name="Wang H.Y."/>
            <person name="Lin C.I."/>
            <person name="Wu C.S."/>
            <person name="Ke H.M."/>
            <person name="Chang L.Y."/>
            <person name="Hsu C.Y."/>
            <person name="Yang H.T."/>
            <person name="Sudianto E."/>
            <person name="Hsu M.H."/>
            <person name="Wu K.P."/>
            <person name="Wang L.N."/>
            <person name="Leebens-Mack J.H."/>
            <person name="Tsai I.J."/>
        </authorList>
    </citation>
    <scope>NUCLEOTIDE SEQUENCE [LARGE SCALE GENOMIC DNA]</scope>
    <source>
        <strain evidence="2">cv. Chaw 1501</strain>
        <tissue evidence="1">Young leaves</tissue>
    </source>
</reference>
<dbReference type="AlphaFoldDB" id="A0A443Q118"/>
<dbReference type="EMBL" id="QPKB01000012">
    <property type="protein sequence ID" value="RWR96721.1"/>
    <property type="molecule type" value="Genomic_DNA"/>
</dbReference>
<name>A0A443Q118_9MAGN</name>
<evidence type="ECO:0000313" key="1">
    <source>
        <dbReference type="EMBL" id="RWR96721.1"/>
    </source>
</evidence>
<evidence type="ECO:0000313" key="2">
    <source>
        <dbReference type="Proteomes" id="UP000283530"/>
    </source>
</evidence>
<comment type="caution">
    <text evidence="1">The sequence shown here is derived from an EMBL/GenBank/DDBJ whole genome shotgun (WGS) entry which is preliminary data.</text>
</comment>
<accession>A0A443Q118</accession>
<organism evidence="1 2">
    <name type="scientific">Cinnamomum micranthum f. kanehirae</name>
    <dbReference type="NCBI Taxonomy" id="337451"/>
    <lineage>
        <taxon>Eukaryota</taxon>
        <taxon>Viridiplantae</taxon>
        <taxon>Streptophyta</taxon>
        <taxon>Embryophyta</taxon>
        <taxon>Tracheophyta</taxon>
        <taxon>Spermatophyta</taxon>
        <taxon>Magnoliopsida</taxon>
        <taxon>Magnoliidae</taxon>
        <taxon>Laurales</taxon>
        <taxon>Lauraceae</taxon>
        <taxon>Cinnamomum</taxon>
    </lineage>
</organism>
<protein>
    <submittedName>
        <fullName evidence="1">Uncharacterized protein</fullName>
    </submittedName>
</protein>
<proteinExistence type="predicted"/>
<gene>
    <name evidence="1" type="ORF">CKAN_02612000</name>
</gene>